<organism evidence="2 3">
    <name type="scientific">Collybiopsis luxurians FD-317 M1</name>
    <dbReference type="NCBI Taxonomy" id="944289"/>
    <lineage>
        <taxon>Eukaryota</taxon>
        <taxon>Fungi</taxon>
        <taxon>Dikarya</taxon>
        <taxon>Basidiomycota</taxon>
        <taxon>Agaricomycotina</taxon>
        <taxon>Agaricomycetes</taxon>
        <taxon>Agaricomycetidae</taxon>
        <taxon>Agaricales</taxon>
        <taxon>Marasmiineae</taxon>
        <taxon>Omphalotaceae</taxon>
        <taxon>Collybiopsis</taxon>
        <taxon>Collybiopsis luxurians</taxon>
    </lineage>
</organism>
<dbReference type="OrthoDB" id="6718656at2759"/>
<dbReference type="AlphaFoldDB" id="A0A0D0BB53"/>
<sequence>MLNIAARAESRTLVRVVIDVGANITVMNNEPGDLGIEAEVSDRKQRMLCKCIARSLQADLCSFFEYERSLRNLL</sequence>
<keyword evidence="3" id="KW-1185">Reference proteome</keyword>
<feature type="repeat" description="ANK" evidence="1">
    <location>
        <begin position="1"/>
        <end position="29"/>
    </location>
</feature>
<dbReference type="EMBL" id="KN834861">
    <property type="protein sequence ID" value="KIK51541.1"/>
    <property type="molecule type" value="Genomic_DNA"/>
</dbReference>
<name>A0A0D0BB53_9AGAR</name>
<evidence type="ECO:0000256" key="1">
    <source>
        <dbReference type="PROSITE-ProRule" id="PRU00023"/>
    </source>
</evidence>
<proteinExistence type="predicted"/>
<dbReference type="InterPro" id="IPR002110">
    <property type="entry name" value="Ankyrin_rpt"/>
</dbReference>
<dbReference type="HOGENOM" id="CLU_2688066_0_0_1"/>
<evidence type="ECO:0000313" key="2">
    <source>
        <dbReference type="EMBL" id="KIK51541.1"/>
    </source>
</evidence>
<evidence type="ECO:0000313" key="3">
    <source>
        <dbReference type="Proteomes" id="UP000053593"/>
    </source>
</evidence>
<accession>A0A0D0BB53</accession>
<gene>
    <name evidence="2" type="ORF">GYMLUDRAFT_50487</name>
</gene>
<dbReference type="Proteomes" id="UP000053593">
    <property type="component" value="Unassembled WGS sequence"/>
</dbReference>
<reference evidence="2 3" key="1">
    <citation type="submission" date="2014-04" db="EMBL/GenBank/DDBJ databases">
        <title>Evolutionary Origins and Diversification of the Mycorrhizal Mutualists.</title>
        <authorList>
            <consortium name="DOE Joint Genome Institute"/>
            <consortium name="Mycorrhizal Genomics Consortium"/>
            <person name="Kohler A."/>
            <person name="Kuo A."/>
            <person name="Nagy L.G."/>
            <person name="Floudas D."/>
            <person name="Copeland A."/>
            <person name="Barry K.W."/>
            <person name="Cichocki N."/>
            <person name="Veneault-Fourrey C."/>
            <person name="LaButti K."/>
            <person name="Lindquist E.A."/>
            <person name="Lipzen A."/>
            <person name="Lundell T."/>
            <person name="Morin E."/>
            <person name="Murat C."/>
            <person name="Riley R."/>
            <person name="Ohm R."/>
            <person name="Sun H."/>
            <person name="Tunlid A."/>
            <person name="Henrissat B."/>
            <person name="Grigoriev I.V."/>
            <person name="Hibbett D.S."/>
            <person name="Martin F."/>
        </authorList>
    </citation>
    <scope>NUCLEOTIDE SEQUENCE [LARGE SCALE GENOMIC DNA]</scope>
    <source>
        <strain evidence="2 3">FD-317 M1</strain>
    </source>
</reference>
<keyword evidence="1" id="KW-0040">ANK repeat</keyword>
<protein>
    <submittedName>
        <fullName evidence="2">Uncharacterized protein</fullName>
    </submittedName>
</protein>
<dbReference type="PROSITE" id="PS50088">
    <property type="entry name" value="ANK_REPEAT"/>
    <property type="match status" value="1"/>
</dbReference>